<gene>
    <name evidence="1" type="ORF">BCR26_08995</name>
</gene>
<proteinExistence type="predicted"/>
<name>A0A1E5L0J8_9ENTE</name>
<protein>
    <submittedName>
        <fullName evidence="1">Transcriptional regulator</fullName>
    </submittedName>
</protein>
<comment type="caution">
    <text evidence="1">The sequence shown here is derived from an EMBL/GenBank/DDBJ whole genome shotgun (WGS) entry which is preliminary data.</text>
</comment>
<accession>A0A1E5L0J8</accession>
<sequence length="61" mass="7314">MARESYDQWKVPKSQFNQSMTYYVKCDCGDLAKLTFYSGPFECPTCHKKYIQRRGQYVEMK</sequence>
<dbReference type="STRING" id="762845.BCR26_08995"/>
<dbReference type="AlphaFoldDB" id="A0A1E5L0J8"/>
<dbReference type="EMBL" id="MIEK01000005">
    <property type="protein sequence ID" value="OEH83604.1"/>
    <property type="molecule type" value="Genomic_DNA"/>
</dbReference>
<dbReference type="Proteomes" id="UP000095256">
    <property type="component" value="Unassembled WGS sequence"/>
</dbReference>
<keyword evidence="2" id="KW-1185">Reference proteome</keyword>
<organism evidence="1 2">
    <name type="scientific">Enterococcus rivorum</name>
    <dbReference type="NCBI Taxonomy" id="762845"/>
    <lineage>
        <taxon>Bacteria</taxon>
        <taxon>Bacillati</taxon>
        <taxon>Bacillota</taxon>
        <taxon>Bacilli</taxon>
        <taxon>Lactobacillales</taxon>
        <taxon>Enterococcaceae</taxon>
        <taxon>Enterococcus</taxon>
    </lineage>
</organism>
<evidence type="ECO:0000313" key="2">
    <source>
        <dbReference type="Proteomes" id="UP000095256"/>
    </source>
</evidence>
<evidence type="ECO:0000313" key="1">
    <source>
        <dbReference type="EMBL" id="OEH83604.1"/>
    </source>
</evidence>
<dbReference type="RefSeq" id="WP_069697477.1">
    <property type="nucleotide sequence ID" value="NZ_JAGGMA010000012.1"/>
</dbReference>
<reference evidence="1 2" key="1">
    <citation type="submission" date="2016-09" db="EMBL/GenBank/DDBJ databases">
        <authorList>
            <person name="Capua I."/>
            <person name="De Benedictis P."/>
            <person name="Joannis T."/>
            <person name="Lombin L.H."/>
            <person name="Cattoli G."/>
        </authorList>
    </citation>
    <scope>NUCLEOTIDE SEQUENCE [LARGE SCALE GENOMIC DNA]</scope>
    <source>
        <strain evidence="1 2">LMG 25899</strain>
    </source>
</reference>
<dbReference type="OrthoDB" id="2193658at2"/>